<gene>
    <name evidence="3" type="ORF">G6011_00834</name>
</gene>
<dbReference type="Proteomes" id="UP001199106">
    <property type="component" value="Unassembled WGS sequence"/>
</dbReference>
<reference evidence="3" key="1">
    <citation type="submission" date="2021-07" db="EMBL/GenBank/DDBJ databases">
        <title>Genome Resource of American Ginseng Black Spot Pathogen Alternaria panax.</title>
        <authorList>
            <person name="Qiu C."/>
            <person name="Wang W."/>
            <person name="Liu Z."/>
        </authorList>
    </citation>
    <scope>NUCLEOTIDE SEQUENCE</scope>
    <source>
        <strain evidence="3">BNCC115425</strain>
    </source>
</reference>
<proteinExistence type="predicted"/>
<comment type="caution">
    <text evidence="3">The sequence shown here is derived from an EMBL/GenBank/DDBJ whole genome shotgun (WGS) entry which is preliminary data.</text>
</comment>
<protein>
    <submittedName>
        <fullName evidence="3">Uncharacterized protein</fullName>
    </submittedName>
</protein>
<feature type="region of interest" description="Disordered" evidence="2">
    <location>
        <begin position="1"/>
        <end position="25"/>
    </location>
</feature>
<accession>A0AAD4NVB7</accession>
<sequence>MASRPHVPNISTNTPRDYVNTGRLAADKTEPFNNTIIPKVQTQYDTFIDILFSPHAPTPVMYSPSLGDSASSRIGLGKRPLDSHARGESPPEKRTRPPGSRSALQDRHAHSKGSRIPSPPPSRKSSFAGLTNAPTGPRLASDQFRPESPQYQRRENGRVLFPSSIGSGSSTPTHHAPPAPSMVPVADASTLPRSADVTSSTTETTPITMQVLRRLKERKRAIAHQMTASVSKTVEAKLTTQAMDIAYLKKERGQIIKNQEERNSTAHRLDEIEAMAAQFPSLMNRTETLELVNVAAKSLAGRLEVLERSATELPNVHKGLQDLASVSDRLDALKSRSTVVEPKPEPNQLNVLENPKLNSLTDRVNSLEAADGALAKITSMENDIITLKNAKELHNIAINTLNTWKDAQTNTVSEGTIKNLVTTEVEEKVSSLHGKADEVNRLLAERITRNETSISDIQIQSQSFQSFQEIKEQKLTDQLSALHGRLRQLETNDAKTYSKADKLQTRLGVLKDKVDELDRLTPWDANKIRDRLDKLEDMEEKLFDKVKAIRDDINGTNKDLSALGKAFKEYQGDVINFVGRIKGDSKDTGFSLSERVASLRTTVTLAELGRLPVHLGELEESARNLNDLTLCVDELGKLPARVQELEKGVKGPSFRRVGTPVFPSSAPKAAPTGDLNQKVDSLDKSLQQLRKEVIDTNSLTSRINSRDERINHVEPASASARPLDSVEQTAETTGDKALDKAVEKTAEKATEKKVKTLASTERTFVERNLAEAKTRLIEMIRASRNQPHESRVASADATTAPSAQFDANALNDIQRDLETLFEKLETLSGKSEYHDGALSSLSDFVPNLFREHFDPFKTLVEQQLQTTSNTLDKYGHDLSHLTQQAANPPTQQNSFGEQQQAQLDAMVAEAATLKTDFAALKASVTTKADAETIHQHMQGFTFALNNLESRYNNISTDDIYKGMVEWFTHMYPSFTQILEDVSQLKAVKTWVDHRANFITGLSQNAEHLYGLLRVATELQELANITLQVKSLVNKGPQLESLANSTMPLQSLINNAPQLESLVRSNDASPQTLAKIEQACSYAQMATAKAEQASADASTAIMKAEQASSDAMTANVKAEQAASEAQTANIKNAEIEQRLMEEVNTLEKLSVAVTGIQTSLRNFNSDKAPFAGAAMVEALKTRLHELSSDDSPFARADVVKTLRSDYDATVSQIWGKFGDVQGAGVELRKDFDATVSKYIEPNRDFFGLLGTALMVISQLQQVVENLNQNLPVAPLKLEWQCYLPTLGQPETNGEPSNSKGKGKSKQ</sequence>
<feature type="coiled-coil region" evidence="1">
    <location>
        <begin position="1115"/>
        <end position="1151"/>
    </location>
</feature>
<keyword evidence="4" id="KW-1185">Reference proteome</keyword>
<keyword evidence="1" id="KW-0175">Coiled coil</keyword>
<name>A0AAD4NVB7_9PLEO</name>
<feature type="coiled-coil region" evidence="1">
    <location>
        <begin position="472"/>
        <end position="552"/>
    </location>
</feature>
<dbReference type="EMBL" id="JAANER010000001">
    <property type="protein sequence ID" value="KAG9195713.1"/>
    <property type="molecule type" value="Genomic_DNA"/>
</dbReference>
<evidence type="ECO:0000313" key="4">
    <source>
        <dbReference type="Proteomes" id="UP001199106"/>
    </source>
</evidence>
<evidence type="ECO:0000256" key="2">
    <source>
        <dbReference type="SAM" id="MobiDB-lite"/>
    </source>
</evidence>
<evidence type="ECO:0000256" key="1">
    <source>
        <dbReference type="SAM" id="Coils"/>
    </source>
</evidence>
<feature type="region of interest" description="Disordered" evidence="2">
    <location>
        <begin position="63"/>
        <end position="206"/>
    </location>
</feature>
<evidence type="ECO:0000313" key="3">
    <source>
        <dbReference type="EMBL" id="KAG9195713.1"/>
    </source>
</evidence>
<feature type="region of interest" description="Disordered" evidence="2">
    <location>
        <begin position="1286"/>
        <end position="1305"/>
    </location>
</feature>
<feature type="region of interest" description="Disordered" evidence="2">
    <location>
        <begin position="656"/>
        <end position="676"/>
    </location>
</feature>
<feature type="compositionally biased region" description="Basic and acidic residues" evidence="2">
    <location>
        <begin position="79"/>
        <end position="95"/>
    </location>
</feature>
<feature type="compositionally biased region" description="Low complexity" evidence="2">
    <location>
        <begin position="162"/>
        <end position="174"/>
    </location>
</feature>
<organism evidence="3 4">
    <name type="scientific">Alternaria panax</name>
    <dbReference type="NCBI Taxonomy" id="48097"/>
    <lineage>
        <taxon>Eukaryota</taxon>
        <taxon>Fungi</taxon>
        <taxon>Dikarya</taxon>
        <taxon>Ascomycota</taxon>
        <taxon>Pezizomycotina</taxon>
        <taxon>Dothideomycetes</taxon>
        <taxon>Pleosporomycetidae</taxon>
        <taxon>Pleosporales</taxon>
        <taxon>Pleosporineae</taxon>
        <taxon>Pleosporaceae</taxon>
        <taxon>Alternaria</taxon>
        <taxon>Alternaria sect. Panax</taxon>
    </lineage>
</organism>
<dbReference type="Gene3D" id="1.10.287.1490">
    <property type="match status" value="1"/>
</dbReference>
<feature type="compositionally biased region" description="Polar residues" evidence="2">
    <location>
        <begin position="1287"/>
        <end position="1298"/>
    </location>
</feature>
<feature type="region of interest" description="Disordered" evidence="2">
    <location>
        <begin position="705"/>
        <end position="736"/>
    </location>
</feature>